<sequence length="166" mass="19351">MYTIHSQTIALLPVPNPGREQGELHTLIFEINRSFIVPYPPTQIVKRHVRKYAGSYMAQQERAMKMLKETKMVPIACPTASGFEIALTPTHAATNPKVIWFAPIHILRFDHRHQCIYTRYGTHFLFPVAEETYNRQFVKGITLQRMLSNRKQFLLHYKSSKKQHTS</sequence>
<reference evidence="1" key="1">
    <citation type="submission" date="2020-11" db="EMBL/GenBank/DDBJ databases">
        <title>Multidrug resistant novel bacterium Savagea serpentis sp. nov., isolated from the scats of a vine snake (Ahaetulla nasuta).</title>
        <authorList>
            <person name="Venkata Ramana V."/>
            <person name="Vikas Patil S."/>
            <person name="Yogita Lugani V."/>
        </authorList>
    </citation>
    <scope>NUCLEOTIDE SEQUENCE</scope>
    <source>
        <strain evidence="1">SN6</strain>
    </source>
</reference>
<dbReference type="Pfam" id="PF06338">
    <property type="entry name" value="ComK"/>
    <property type="match status" value="1"/>
</dbReference>
<dbReference type="GO" id="GO:0030420">
    <property type="term" value="P:establishment of competence for transformation"/>
    <property type="evidence" value="ECO:0007669"/>
    <property type="project" value="InterPro"/>
</dbReference>
<dbReference type="RefSeq" id="WP_194562808.1">
    <property type="nucleotide sequence ID" value="NZ_JADKPV010000003.1"/>
</dbReference>
<proteinExistence type="predicted"/>
<accession>A0A8J7KHP2</accession>
<name>A0A8J7KHP2_9BACL</name>
<dbReference type="AlphaFoldDB" id="A0A8J7KHP2"/>
<evidence type="ECO:0000313" key="1">
    <source>
        <dbReference type="EMBL" id="MBF4501328.1"/>
    </source>
</evidence>
<organism evidence="1 2">
    <name type="scientific">Savagea serpentis</name>
    <dbReference type="NCBI Taxonomy" id="2785297"/>
    <lineage>
        <taxon>Bacteria</taxon>
        <taxon>Bacillati</taxon>
        <taxon>Bacillota</taxon>
        <taxon>Bacilli</taxon>
        <taxon>Bacillales</taxon>
        <taxon>Caryophanaceae</taxon>
        <taxon>Savagea</taxon>
    </lineage>
</organism>
<dbReference type="Proteomes" id="UP000622653">
    <property type="component" value="Unassembled WGS sequence"/>
</dbReference>
<evidence type="ECO:0000313" key="2">
    <source>
        <dbReference type="Proteomes" id="UP000622653"/>
    </source>
</evidence>
<protein>
    <submittedName>
        <fullName evidence="1">Competence protein ComK</fullName>
    </submittedName>
</protein>
<keyword evidence="2" id="KW-1185">Reference proteome</keyword>
<comment type="caution">
    <text evidence="1">The sequence shown here is derived from an EMBL/GenBank/DDBJ whole genome shotgun (WGS) entry which is preliminary data.</text>
</comment>
<dbReference type="InterPro" id="IPR010461">
    <property type="entry name" value="ComK"/>
</dbReference>
<gene>
    <name evidence="1" type="ORF">IRY55_08140</name>
</gene>
<dbReference type="EMBL" id="JADKPV010000003">
    <property type="protein sequence ID" value="MBF4501328.1"/>
    <property type="molecule type" value="Genomic_DNA"/>
</dbReference>